<protein>
    <submittedName>
        <fullName evidence="4">Class C sortase</fullName>
    </submittedName>
</protein>
<dbReference type="Proteomes" id="UP001205965">
    <property type="component" value="Unassembled WGS sequence"/>
</dbReference>
<feature type="region of interest" description="Disordered" evidence="2">
    <location>
        <begin position="1"/>
        <end position="21"/>
    </location>
</feature>
<keyword evidence="3" id="KW-0812">Transmembrane</keyword>
<keyword evidence="5" id="KW-1185">Reference proteome</keyword>
<evidence type="ECO:0000256" key="3">
    <source>
        <dbReference type="SAM" id="Phobius"/>
    </source>
</evidence>
<dbReference type="InterPro" id="IPR023365">
    <property type="entry name" value="Sortase_dom-sf"/>
</dbReference>
<evidence type="ECO:0000256" key="1">
    <source>
        <dbReference type="ARBA" id="ARBA00022801"/>
    </source>
</evidence>
<keyword evidence="1" id="KW-0378">Hydrolase</keyword>
<dbReference type="EMBL" id="JANWTC010000002">
    <property type="protein sequence ID" value="MCS5478768.1"/>
    <property type="molecule type" value="Genomic_DNA"/>
</dbReference>
<accession>A0ABT2FU57</accession>
<organism evidence="4 5">
    <name type="scientific">Corynebacterium lemuris</name>
    <dbReference type="NCBI Taxonomy" id="1859292"/>
    <lineage>
        <taxon>Bacteria</taxon>
        <taxon>Bacillati</taxon>
        <taxon>Actinomycetota</taxon>
        <taxon>Actinomycetes</taxon>
        <taxon>Mycobacteriales</taxon>
        <taxon>Corynebacteriaceae</taxon>
        <taxon>Corynebacterium</taxon>
    </lineage>
</organism>
<keyword evidence="3" id="KW-0472">Membrane</keyword>
<name>A0ABT2FU57_9CORY</name>
<feature type="transmembrane region" description="Helical" evidence="3">
    <location>
        <begin position="27"/>
        <end position="49"/>
    </location>
</feature>
<reference evidence="4 5" key="1">
    <citation type="submission" date="2022-08" db="EMBL/GenBank/DDBJ databases">
        <title>YIM 101645 draft genome.</title>
        <authorList>
            <person name="Chen X."/>
        </authorList>
    </citation>
    <scope>NUCLEOTIDE SEQUENCE [LARGE SCALE GENOMIC DNA]</scope>
    <source>
        <strain evidence="4 5">YIM 101645</strain>
    </source>
</reference>
<dbReference type="InterPro" id="IPR005754">
    <property type="entry name" value="Sortase"/>
</dbReference>
<keyword evidence="3" id="KW-1133">Transmembrane helix</keyword>
<dbReference type="NCBIfam" id="TIGR01076">
    <property type="entry name" value="sortase_fam"/>
    <property type="match status" value="1"/>
</dbReference>
<proteinExistence type="predicted"/>
<dbReference type="RefSeq" id="WP_259426844.1">
    <property type="nucleotide sequence ID" value="NZ_JANWTC010000002.1"/>
</dbReference>
<dbReference type="InterPro" id="IPR042002">
    <property type="entry name" value="Sortase_C"/>
</dbReference>
<dbReference type="Gene3D" id="2.40.260.10">
    <property type="entry name" value="Sortase"/>
    <property type="match status" value="1"/>
</dbReference>
<evidence type="ECO:0000313" key="5">
    <source>
        <dbReference type="Proteomes" id="UP001205965"/>
    </source>
</evidence>
<dbReference type="CDD" id="cd05827">
    <property type="entry name" value="Sortase_C"/>
    <property type="match status" value="1"/>
</dbReference>
<feature type="transmembrane region" description="Helical" evidence="3">
    <location>
        <begin position="273"/>
        <end position="293"/>
    </location>
</feature>
<gene>
    <name evidence="4" type="ORF">NYP18_03770</name>
</gene>
<dbReference type="Pfam" id="PF04203">
    <property type="entry name" value="Sortase"/>
    <property type="match status" value="1"/>
</dbReference>
<evidence type="ECO:0000313" key="4">
    <source>
        <dbReference type="EMBL" id="MCS5478768.1"/>
    </source>
</evidence>
<sequence>MTALTEPQHDNAGKKPSSARPRGRDRWIPLLLVIAGILVLTYPVVATYLRNSNQAAVVDAYRDSLVKISREDRSDWLDRARRYNEQNTGAPILDPWLNRVSKENAPYRDYLEELNPGGEDGAIMAALSIPAIDVRLPVYHGTEMDTLHEGVGHLYGSALPVGGDGTHSVLTGHTGLTTATMFDNLGEIQEGDAFYLEVLGESFKYEVDQIKVVLPDEIDDTQPVAGRDLVTLITCTPYGVNSHRLLVRGTRVPVEDAEAEEAFTGGSGLWQPWMIGVLVVVALVLLTIGALFLRARRRKRATEPDTGRGGRHRVR</sequence>
<comment type="caution">
    <text evidence="4">The sequence shown here is derived from an EMBL/GenBank/DDBJ whole genome shotgun (WGS) entry which is preliminary data.</text>
</comment>
<dbReference type="SUPFAM" id="SSF63817">
    <property type="entry name" value="Sortase"/>
    <property type="match status" value="1"/>
</dbReference>
<dbReference type="NCBIfam" id="NF033745">
    <property type="entry name" value="class_C_sortase"/>
    <property type="match status" value="1"/>
</dbReference>
<evidence type="ECO:0000256" key="2">
    <source>
        <dbReference type="SAM" id="MobiDB-lite"/>
    </source>
</evidence>